<dbReference type="PANTHER" id="PTHR22901:SF0">
    <property type="entry name" value="SIALATE O-ACETYLESTERASE"/>
    <property type="match status" value="1"/>
</dbReference>
<dbReference type="Proteomes" id="UP001318040">
    <property type="component" value="Chromosome 84"/>
</dbReference>
<dbReference type="KEGG" id="pmrn:116957738"/>
<feature type="domain" description="Sialate O-acetylesterase" evidence="2">
    <location>
        <begin position="117"/>
        <end position="297"/>
    </location>
</feature>
<evidence type="ECO:0000313" key="3">
    <source>
        <dbReference type="Proteomes" id="UP001318040"/>
    </source>
</evidence>
<dbReference type="GO" id="GO:0005975">
    <property type="term" value="P:carbohydrate metabolic process"/>
    <property type="evidence" value="ECO:0007669"/>
    <property type="project" value="TreeGrafter"/>
</dbReference>
<dbReference type="InterPro" id="IPR039329">
    <property type="entry name" value="SIAE"/>
</dbReference>
<reference evidence="4" key="1">
    <citation type="submission" date="2025-08" db="UniProtKB">
        <authorList>
            <consortium name="RefSeq"/>
        </authorList>
    </citation>
    <scope>IDENTIFICATION</scope>
    <source>
        <tissue evidence="4">Sperm</tissue>
    </source>
</reference>
<dbReference type="InterPro" id="IPR036514">
    <property type="entry name" value="SGNH_hydro_sf"/>
</dbReference>
<dbReference type="PANTHER" id="PTHR22901">
    <property type="entry name" value="SIALATE O-ACETYLESTERASE"/>
    <property type="match status" value="1"/>
</dbReference>
<dbReference type="Pfam" id="PF03629">
    <property type="entry name" value="SASA"/>
    <property type="match status" value="1"/>
</dbReference>
<sequence length="579" mass="63230">MRLLTTPPHLPPRAWLKHSTWPPIMVLQRGPHGAFVWGFGKAGAEVVVRLYNGSRDLLQEHRSNVSAESQTWSVTLDPMDAGGPFSLNATQWSPVGSGPGGEVAWAEVVISDVWFGEVWLCVGQSNMQMTVNQVVNASWELTQAANFSLIRLFAVSLKTSLQPLDDFASVALPWSLPTADRLGMGDYTVFSAVCWFFGRNLHRTLGVPVGLVQSCWGGTPIESWSSPRALARCGLNAQPQSSGQLEPTVLWNAMIHPLLNMTLKGVIWYQGERNTGHNTDLYNCSFPAMINDWRREFYTATNGNTDPLLPFGFAQISTSDPYDNTDSYPRIRWHQSADYGFTPNSRMPKTFMAVTIDLCDRTSIYGWIHPRYKQEVATRLLLGAMSVAYNDSSSIFQGPFPELAIVNLTTQMLIIKYGQELIHHNGGRGDFQICCSQVRGQCLNEDWNQAPILSVQAQSVFLNISTCISTSRAVTSVRYAWSNWPCELYACALYGAGPTALPAPPFIKDVPLEVVYNSSVGGVPNGSVGGVPNGSVGGVPNGGVGGVPNSSVDGALFGHVEGFIMFMLVGFTMTVSMGL</sequence>
<name>A0AAJ7UJM6_PETMA</name>
<dbReference type="SUPFAM" id="SSF52266">
    <property type="entry name" value="SGNH hydrolase"/>
    <property type="match status" value="1"/>
</dbReference>
<protein>
    <submittedName>
        <fullName evidence="4">Sialate O-acetylesterase-like</fullName>
    </submittedName>
</protein>
<dbReference type="RefSeq" id="XP_032835953.1">
    <property type="nucleotide sequence ID" value="XM_032980062.1"/>
</dbReference>
<dbReference type="GeneID" id="116957738"/>
<keyword evidence="3" id="KW-1185">Reference proteome</keyword>
<accession>A0AAJ7UJM6</accession>
<proteinExistence type="predicted"/>
<keyword evidence="1" id="KW-0378">Hydrolase</keyword>
<dbReference type="Gene3D" id="3.40.50.1110">
    <property type="entry name" value="SGNH hydrolase"/>
    <property type="match status" value="1"/>
</dbReference>
<gene>
    <name evidence="4" type="primary">LOC116957738</name>
</gene>
<dbReference type="InterPro" id="IPR005181">
    <property type="entry name" value="SASA"/>
</dbReference>
<organism evidence="3 4">
    <name type="scientific">Petromyzon marinus</name>
    <name type="common">Sea lamprey</name>
    <dbReference type="NCBI Taxonomy" id="7757"/>
    <lineage>
        <taxon>Eukaryota</taxon>
        <taxon>Metazoa</taxon>
        <taxon>Chordata</taxon>
        <taxon>Craniata</taxon>
        <taxon>Vertebrata</taxon>
        <taxon>Cyclostomata</taxon>
        <taxon>Hyperoartia</taxon>
        <taxon>Petromyzontiformes</taxon>
        <taxon>Petromyzontidae</taxon>
        <taxon>Petromyzon</taxon>
    </lineage>
</organism>
<dbReference type="GO" id="GO:0001681">
    <property type="term" value="F:sialate O-acetylesterase activity"/>
    <property type="evidence" value="ECO:0007669"/>
    <property type="project" value="InterPro"/>
</dbReference>
<dbReference type="AlphaFoldDB" id="A0AAJ7UJM6"/>
<evidence type="ECO:0000313" key="4">
    <source>
        <dbReference type="RefSeq" id="XP_032835953.1"/>
    </source>
</evidence>
<evidence type="ECO:0000259" key="2">
    <source>
        <dbReference type="Pfam" id="PF03629"/>
    </source>
</evidence>
<evidence type="ECO:0000256" key="1">
    <source>
        <dbReference type="ARBA" id="ARBA00022801"/>
    </source>
</evidence>